<feature type="domain" description="Peptidase M61 catalytic" evidence="1">
    <location>
        <begin position="257"/>
        <end position="371"/>
    </location>
</feature>
<proteinExistence type="predicted"/>
<dbReference type="InterPro" id="IPR024191">
    <property type="entry name" value="Peptidase_M61"/>
</dbReference>
<keyword evidence="4" id="KW-1185">Reference proteome</keyword>
<sequence>MEYLIYRNNPADQFIQIQLTLKCNAAETVRLQLPSWRPGRYEITNYAQKIRRFSILSNDQKVDWKKITKDLWTFTAPKAGKYTVKYEYHASQMDAGGSWSDDEQLYLNFINFCFELKGREDEPVSIELKLPAEYLTATALPKINKNTFAAENFQHLVDSPLIASGNIQQYSYRLEDINFHLWFRGEIHFDVPELISKFEAFTQKQLDAYGDFPARDYHFLYQLLPYKHYHGVEHQFSTVITFGPANTLAQKENMDEFMGVSSHELYHFWNVCRIRPKELLPYDFSQEAYIDTGIVAEGVTTYMGDLFLLKSGYFSLEDFLSNMEKQLEREFHSLGWTNQSIKESSFDLWLDGYKQGIPEKKVSIYNRGALISMCLDLLLIDKGTSLHQVMKEMWKKFGKTSIGYTLEDYKNTIIWLYEDEEKVNTFFKQYILGTEDILPPLIDQLESLNITLETVNNTNLLTSNWGAKTHEDGTITKIHPHSAAFQQLMIGDIILEINEQPFDHESLPKGENLMLKINRYGRILTLQIESYGENYYPKYELTPRESNRKRTIWMS</sequence>
<dbReference type="InterPro" id="IPR036034">
    <property type="entry name" value="PDZ_sf"/>
</dbReference>
<dbReference type="Pfam" id="PF05299">
    <property type="entry name" value="Peptidase_M61"/>
    <property type="match status" value="1"/>
</dbReference>
<feature type="domain" description="Peptidase M61 N-terminal" evidence="2">
    <location>
        <begin position="3"/>
        <end position="164"/>
    </location>
</feature>
<reference evidence="3 4" key="1">
    <citation type="submission" date="2020-09" db="EMBL/GenBank/DDBJ databases">
        <title>Echinicola sp. CAU 1574 isolated from sand of Sido Beach.</title>
        <authorList>
            <person name="Kim W."/>
        </authorList>
    </citation>
    <scope>NUCLEOTIDE SEQUENCE [LARGE SCALE GENOMIC DNA]</scope>
    <source>
        <strain evidence="3 4">CAU 1574</strain>
    </source>
</reference>
<evidence type="ECO:0000313" key="4">
    <source>
        <dbReference type="Proteomes" id="UP000647133"/>
    </source>
</evidence>
<dbReference type="Proteomes" id="UP000647133">
    <property type="component" value="Unassembled WGS sequence"/>
</dbReference>
<accession>A0ABR9AM63</accession>
<dbReference type="RefSeq" id="WP_192010780.1">
    <property type="nucleotide sequence ID" value="NZ_JACYTQ010000004.1"/>
</dbReference>
<dbReference type="SUPFAM" id="SSF50156">
    <property type="entry name" value="PDZ domain-like"/>
    <property type="match status" value="1"/>
</dbReference>
<dbReference type="InterPro" id="IPR007963">
    <property type="entry name" value="Peptidase_M61_catalytic"/>
</dbReference>
<gene>
    <name evidence="3" type="ORF">IFO69_14160</name>
</gene>
<dbReference type="Gene3D" id="1.10.390.10">
    <property type="entry name" value="Neutral Protease Domain 2"/>
    <property type="match status" value="1"/>
</dbReference>
<name>A0ABR9AM63_9BACT</name>
<dbReference type="PIRSF" id="PIRSF016493">
    <property type="entry name" value="Glycyl_aminpptds"/>
    <property type="match status" value="1"/>
</dbReference>
<comment type="caution">
    <text evidence="3">The sequence shown here is derived from an EMBL/GenBank/DDBJ whole genome shotgun (WGS) entry which is preliminary data.</text>
</comment>
<dbReference type="InterPro" id="IPR027268">
    <property type="entry name" value="Peptidase_M4/M1_CTD_sf"/>
</dbReference>
<dbReference type="InterPro" id="IPR040756">
    <property type="entry name" value="Peptidase_M61_N"/>
</dbReference>
<evidence type="ECO:0000259" key="1">
    <source>
        <dbReference type="Pfam" id="PF05299"/>
    </source>
</evidence>
<evidence type="ECO:0000259" key="2">
    <source>
        <dbReference type="Pfam" id="PF17899"/>
    </source>
</evidence>
<protein>
    <submittedName>
        <fullName evidence="3">M61 family metallopeptidase</fullName>
    </submittedName>
</protein>
<organism evidence="3 4">
    <name type="scientific">Echinicola arenosa</name>
    <dbReference type="NCBI Taxonomy" id="2774144"/>
    <lineage>
        <taxon>Bacteria</taxon>
        <taxon>Pseudomonadati</taxon>
        <taxon>Bacteroidota</taxon>
        <taxon>Cytophagia</taxon>
        <taxon>Cytophagales</taxon>
        <taxon>Cyclobacteriaceae</taxon>
        <taxon>Echinicola</taxon>
    </lineage>
</organism>
<dbReference type="Pfam" id="PF17899">
    <property type="entry name" value="Peptidase_M61_N"/>
    <property type="match status" value="1"/>
</dbReference>
<dbReference type="Gene3D" id="2.60.40.3650">
    <property type="match status" value="1"/>
</dbReference>
<dbReference type="EMBL" id="JACYTQ010000004">
    <property type="protein sequence ID" value="MBD8489898.1"/>
    <property type="molecule type" value="Genomic_DNA"/>
</dbReference>
<evidence type="ECO:0000313" key="3">
    <source>
        <dbReference type="EMBL" id="MBD8489898.1"/>
    </source>
</evidence>